<sequence length="107" mass="12366">MEIKIVPNMLPNRKKLPKKVDIDSNVSNRTIEVADVISEFFKKVDVPREIYNQNLGKMVHIFRGRYVMKNGLTVGRFTKDGYKPRPSQDQNVKKEDEIVITYPIMGG</sequence>
<keyword evidence="2" id="KW-1185">Reference proteome</keyword>
<protein>
    <submittedName>
        <fullName evidence="1">Uncharacterized protein</fullName>
    </submittedName>
</protein>
<evidence type="ECO:0000313" key="2">
    <source>
        <dbReference type="Proteomes" id="UP000070463"/>
    </source>
</evidence>
<dbReference type="EMBL" id="LHXR01000153">
    <property type="protein sequence ID" value="KXA95102.1"/>
    <property type="molecule type" value="Genomic_DNA"/>
</dbReference>
<organism evidence="1 2">
    <name type="scientific">candidate division MSBL1 archaeon SCGC-AAA259I09</name>
    <dbReference type="NCBI Taxonomy" id="1698267"/>
    <lineage>
        <taxon>Archaea</taxon>
        <taxon>Methanobacteriati</taxon>
        <taxon>Methanobacteriota</taxon>
        <taxon>candidate division MSBL1</taxon>
    </lineage>
</organism>
<reference evidence="1 2" key="1">
    <citation type="journal article" date="2016" name="Sci. Rep.">
        <title>Metabolic traits of an uncultured archaeal lineage -MSBL1- from brine pools of the Red Sea.</title>
        <authorList>
            <person name="Mwirichia R."/>
            <person name="Alam I."/>
            <person name="Rashid M."/>
            <person name="Vinu M."/>
            <person name="Ba-Alawi W."/>
            <person name="Anthony Kamau A."/>
            <person name="Kamanda Ngugi D."/>
            <person name="Goker M."/>
            <person name="Klenk H.P."/>
            <person name="Bajic V."/>
            <person name="Stingl U."/>
        </authorList>
    </citation>
    <scope>NUCLEOTIDE SEQUENCE [LARGE SCALE GENOMIC DNA]</scope>
    <source>
        <strain evidence="1">SCGC-AAA259I09</strain>
    </source>
</reference>
<name>A0A133ULJ0_9EURY</name>
<evidence type="ECO:0000313" key="1">
    <source>
        <dbReference type="EMBL" id="KXA95102.1"/>
    </source>
</evidence>
<dbReference type="AlphaFoldDB" id="A0A133ULJ0"/>
<dbReference type="Proteomes" id="UP000070463">
    <property type="component" value="Unassembled WGS sequence"/>
</dbReference>
<proteinExistence type="predicted"/>
<gene>
    <name evidence="1" type="ORF">AKJ37_07065</name>
</gene>
<accession>A0A133ULJ0</accession>
<comment type="caution">
    <text evidence="1">The sequence shown here is derived from an EMBL/GenBank/DDBJ whole genome shotgun (WGS) entry which is preliminary data.</text>
</comment>